<dbReference type="OrthoDB" id="10009948at2"/>
<dbReference type="KEGG" id="cuo:CUROG_02715"/>
<evidence type="ECO:0000313" key="2">
    <source>
        <dbReference type="Proteomes" id="UP000326711"/>
    </source>
</evidence>
<sequence>MNDADFAHDHAVLPPLEQLYGEETQYEIDLKAMPAVAFDPATPAPEGELIPDAGVGEVDLAEFADDATSPSDPGPVDAAECADRCVAKHQKV</sequence>
<reference evidence="2" key="1">
    <citation type="submission" date="2019-10" db="EMBL/GenBank/DDBJ databases">
        <title>Complete genome sequence of Corynebacterium urogenitalis DSM 108747, isolated from the genital tract of a cow.</title>
        <authorList>
            <person name="Ruckert C."/>
            <person name="Ballas P."/>
            <person name="Wagener K."/>
            <person name="Drillich M."/>
            <person name="Kaempfer P."/>
            <person name="Busse H.-J."/>
            <person name="Ehling-Schulz M."/>
        </authorList>
    </citation>
    <scope>NUCLEOTIDE SEQUENCE [LARGE SCALE GENOMIC DNA]</scope>
    <source>
        <strain evidence="2">LMM 1652</strain>
    </source>
</reference>
<dbReference type="AlphaFoldDB" id="A0A5J6Z6S8"/>
<dbReference type="Proteomes" id="UP000326711">
    <property type="component" value="Chromosome"/>
</dbReference>
<accession>A0A5J6Z6S8</accession>
<protein>
    <submittedName>
        <fullName evidence="1">Uncharacterized protein</fullName>
    </submittedName>
</protein>
<keyword evidence="2" id="KW-1185">Reference proteome</keyword>
<evidence type="ECO:0000313" key="1">
    <source>
        <dbReference type="EMBL" id="QFQ01932.1"/>
    </source>
</evidence>
<gene>
    <name evidence="1" type="ORF">CUROG_02715</name>
</gene>
<proteinExistence type="predicted"/>
<dbReference type="RefSeq" id="WP_151902357.1">
    <property type="nucleotide sequence ID" value="NZ_CP045032.1"/>
</dbReference>
<name>A0A5J6Z6S8_9CORY</name>
<dbReference type="EMBL" id="CP045032">
    <property type="protein sequence ID" value="QFQ01932.1"/>
    <property type="molecule type" value="Genomic_DNA"/>
</dbReference>
<organism evidence="1 2">
    <name type="scientific">Corynebacterium urogenitale</name>
    <dbReference type="NCBI Taxonomy" id="2487892"/>
    <lineage>
        <taxon>Bacteria</taxon>
        <taxon>Bacillati</taxon>
        <taxon>Actinomycetota</taxon>
        <taxon>Actinomycetes</taxon>
        <taxon>Mycobacteriales</taxon>
        <taxon>Corynebacteriaceae</taxon>
        <taxon>Corynebacterium</taxon>
    </lineage>
</organism>